<dbReference type="PRINTS" id="PR01438">
    <property type="entry name" value="UNVRSLSTRESS"/>
</dbReference>
<sequence>MYEKILLAVDGSENSLRAAEEVIKIASMNAECTVDVVYVVDFSKSKNEILHTQGREELDFSRRQRLFPVQELLQVKNIPYTTNILRGEPGPTIIKYANEHAFELVVIGSRGLNGLQEMVLGSVSHKVGKRVNCPVLIVK</sequence>
<dbReference type="InterPro" id="IPR014729">
    <property type="entry name" value="Rossmann-like_a/b/a_fold"/>
</dbReference>
<dbReference type="AlphaFoldDB" id="A0A544TH25"/>
<evidence type="ECO:0000313" key="3">
    <source>
        <dbReference type="EMBL" id="TQR16737.1"/>
    </source>
</evidence>
<gene>
    <name evidence="3" type="ORF">FG382_00825</name>
</gene>
<comment type="similarity">
    <text evidence="1">Belongs to the universal stress protein A family.</text>
</comment>
<dbReference type="Proteomes" id="UP000317316">
    <property type="component" value="Unassembled WGS sequence"/>
</dbReference>
<evidence type="ECO:0000256" key="1">
    <source>
        <dbReference type="ARBA" id="ARBA00008791"/>
    </source>
</evidence>
<evidence type="ECO:0000313" key="4">
    <source>
        <dbReference type="Proteomes" id="UP000317316"/>
    </source>
</evidence>
<dbReference type="Gene3D" id="3.40.50.620">
    <property type="entry name" value="HUPs"/>
    <property type="match status" value="1"/>
</dbReference>
<reference evidence="3 4" key="1">
    <citation type="submission" date="2019-05" db="EMBL/GenBank/DDBJ databases">
        <title>Psychrobacillus vulpis sp. nov., a new species isolated from feces of a red fox that inhabits in The Tablas de Daimiel Natural Park, Albacete, Spain.</title>
        <authorList>
            <person name="Rodriguez M."/>
            <person name="Reina J.C."/>
            <person name="Bejar V."/>
            <person name="Llamas I."/>
        </authorList>
    </citation>
    <scope>NUCLEOTIDE SEQUENCE [LARGE SCALE GENOMIC DNA]</scope>
    <source>
        <strain evidence="3 4">NEAU-3TGS17</strain>
    </source>
</reference>
<dbReference type="PANTHER" id="PTHR46268:SF6">
    <property type="entry name" value="UNIVERSAL STRESS PROTEIN UP12"/>
    <property type="match status" value="1"/>
</dbReference>
<feature type="domain" description="UspA" evidence="2">
    <location>
        <begin position="1"/>
        <end position="139"/>
    </location>
</feature>
<dbReference type="InterPro" id="IPR006015">
    <property type="entry name" value="Universal_stress_UspA"/>
</dbReference>
<keyword evidence="4" id="KW-1185">Reference proteome</keyword>
<organism evidence="3 4">
    <name type="scientific">Psychrobacillus lasiicapitis</name>
    <dbReference type="NCBI Taxonomy" id="1636719"/>
    <lineage>
        <taxon>Bacteria</taxon>
        <taxon>Bacillati</taxon>
        <taxon>Bacillota</taxon>
        <taxon>Bacilli</taxon>
        <taxon>Bacillales</taxon>
        <taxon>Bacillaceae</taxon>
        <taxon>Psychrobacillus</taxon>
    </lineage>
</organism>
<accession>A0A544TH25</accession>
<comment type="caution">
    <text evidence="3">The sequence shown here is derived from an EMBL/GenBank/DDBJ whole genome shotgun (WGS) entry which is preliminary data.</text>
</comment>
<protein>
    <submittedName>
        <fullName evidence="3">Universal stress protein</fullName>
    </submittedName>
</protein>
<dbReference type="PANTHER" id="PTHR46268">
    <property type="entry name" value="STRESS RESPONSE PROTEIN NHAX"/>
    <property type="match status" value="1"/>
</dbReference>
<dbReference type="CDD" id="cd00293">
    <property type="entry name" value="USP-like"/>
    <property type="match status" value="1"/>
</dbReference>
<dbReference type="RefSeq" id="WP_142536981.1">
    <property type="nucleotide sequence ID" value="NZ_BMIE01000002.1"/>
</dbReference>
<dbReference type="OrthoDB" id="9777884at2"/>
<dbReference type="EMBL" id="VDGH01000001">
    <property type="protein sequence ID" value="TQR16737.1"/>
    <property type="molecule type" value="Genomic_DNA"/>
</dbReference>
<evidence type="ECO:0000259" key="2">
    <source>
        <dbReference type="Pfam" id="PF00582"/>
    </source>
</evidence>
<dbReference type="InterPro" id="IPR006016">
    <property type="entry name" value="UspA"/>
</dbReference>
<name>A0A544TH25_9BACI</name>
<dbReference type="Pfam" id="PF00582">
    <property type="entry name" value="Usp"/>
    <property type="match status" value="1"/>
</dbReference>
<dbReference type="SUPFAM" id="SSF52402">
    <property type="entry name" value="Adenine nucleotide alpha hydrolases-like"/>
    <property type="match status" value="1"/>
</dbReference>
<proteinExistence type="inferred from homology"/>